<dbReference type="SUPFAM" id="SSF52743">
    <property type="entry name" value="Subtilisin-like"/>
    <property type="match status" value="1"/>
</dbReference>
<evidence type="ECO:0000256" key="16">
    <source>
        <dbReference type="SAM" id="Coils"/>
    </source>
</evidence>
<evidence type="ECO:0000256" key="2">
    <source>
        <dbReference type="ARBA" id="ARBA00002451"/>
    </source>
</evidence>
<comment type="caution">
    <text evidence="19">The sequence shown here is derived from an EMBL/GenBank/DDBJ whole genome shotgun (WGS) entry which is preliminary data.</text>
</comment>
<evidence type="ECO:0000256" key="9">
    <source>
        <dbReference type="ARBA" id="ARBA00022801"/>
    </source>
</evidence>
<comment type="catalytic activity">
    <reaction evidence="1">
        <text>Release of an N-terminal tripeptide from a polypeptide.</text>
        <dbReference type="EC" id="3.4.14.10"/>
    </reaction>
</comment>
<evidence type="ECO:0000256" key="4">
    <source>
        <dbReference type="ARBA" id="ARBA00012462"/>
    </source>
</evidence>
<dbReference type="Pfam" id="PF09286">
    <property type="entry name" value="Pro-kuma_activ"/>
    <property type="match status" value="1"/>
</dbReference>
<dbReference type="PANTHER" id="PTHR14218">
    <property type="entry name" value="PROTEASE S8 TRIPEPTIDYL PEPTIDASE I CLN2"/>
    <property type="match status" value="1"/>
</dbReference>
<keyword evidence="13" id="KW-0865">Zymogen</keyword>
<dbReference type="Proteomes" id="UP001271007">
    <property type="component" value="Unassembled WGS sequence"/>
</dbReference>
<sequence length="1241" mass="137076">MSGLFPDGPVDLLRDQVRRVVFRVYQQSATPISTLMIQDLTEEEAIQILIDYHTACDTCDGLQARTDWSRTEEYKQISPHFAKLWDIVEQYRQKYAERLREANLVDVHIEYEYGTYNPPVFREDAAHIMNSGGRIYHLWPHHENDIQDAPPKAMGFCTVLKPEVLAKLINGRSDIDVTVITAPATLGEFDIEISPRLKAGKMFPYHIPSLSEVPLHRLPAERQKEIRQKIDEICSNRPRSASLENIRKMPKGRHSWHTYSTSFHHDGPQPKWSPNTQPFSKDMRSASNHAWWLEYLPEHHERIEGLRSQMAVEQGIPAPDRCALLALPEPAMAYGEHSRETQRLERSNAELADKLVEAAALTKDVEFTQSRLRHRPGDEEMMDRLKLVQSNLDQLTERVQALKIDVACLQDRLDYGAMDTAVDDVESDIEINGQQKDGRSDSATAPSLIEGQAWPAVAAAVTKRGSQRHSLLTGTRPRLERQSSQGAVSFDQAAGEMAFSVAPASSLIAAMLCNRFRRNSGQVTMPLQDEQDDTHHPLPRSEEETAGTAGPAAELQRAEGTHTAGSFPQDHGAMADTPHPTTGYLDRVAEDMPLGRRRIRFADLPNPARCIGPRDRRDDQMWQGMTAPTPAMPVTPSDWLANKTNKPAGRQVTFAVSNVDQDQAFSDSLRAQKPGADRKKASTAELSLSRCDATPIDIPDINFDIPEPEPGCYFNASVDEAESLLNTKYNVYQHSDTKQPHVACEEYSIPAHLAEHVDFITPTVHFDAMVKRNDKREPLDKRIITPGIEKGLCMPNSPSLPKLGASVDGADIQKRLKYCNKQITPDCLRALYEFQHGHLALKKNAYGIVEYAPQAYVPADLDKFFRMFAQKAVGERPILDSIDGGVVQQTNMSFGFNGESDLDLEYAMSLVYPQNVVLYQVGDLVEGASFDNFLDAIDGSYCTFRGGDSKQQDATYPDPFPGNGSYQGPQNCGGFAATKVISTSYGYNEHDLSPFYERRQCAEYLKLGLMGVSVLYSSGDYGVAGNGGQCIAADGTYNNGHSGRFNPAFPSTCPWVTSVGATQVKPHISLPNAIASGTEPEKACETVIFSGGGFSNVFPLPGYQSKAVKSFFTNYPPPYTSAQYNNSQVTRGYPDISANGANYVVAVDGQFSLVYGTSASSPTLGSILTLINEERFAKGLSSIGFVNPVAYKHPDVFNDITAGSNPGCGTDGFQAVPGWDPLTGLGTPNYPKMLKLWLSLG</sequence>
<dbReference type="InterPro" id="IPR036852">
    <property type="entry name" value="Peptidase_S8/S53_dom_sf"/>
</dbReference>
<comment type="cofactor">
    <cofactor evidence="15">
        <name>Ca(2+)</name>
        <dbReference type="ChEBI" id="CHEBI:29108"/>
    </cofactor>
    <text evidence="15">Binds 1 Ca(2+) ion per subunit.</text>
</comment>
<feature type="compositionally biased region" description="Basic and acidic residues" evidence="17">
    <location>
        <begin position="533"/>
        <end position="543"/>
    </location>
</feature>
<evidence type="ECO:0000256" key="3">
    <source>
        <dbReference type="ARBA" id="ARBA00004239"/>
    </source>
</evidence>
<keyword evidence="16" id="KW-0175">Coiled coil</keyword>
<evidence type="ECO:0000313" key="19">
    <source>
        <dbReference type="EMBL" id="KAK3050060.1"/>
    </source>
</evidence>
<evidence type="ECO:0000256" key="11">
    <source>
        <dbReference type="ARBA" id="ARBA00022837"/>
    </source>
</evidence>
<dbReference type="Gene3D" id="3.40.50.200">
    <property type="entry name" value="Peptidase S8/S53 domain"/>
    <property type="match status" value="1"/>
</dbReference>
<dbReference type="SMART" id="SM00944">
    <property type="entry name" value="Pro-kuma_activ"/>
    <property type="match status" value="1"/>
</dbReference>
<evidence type="ECO:0000256" key="8">
    <source>
        <dbReference type="ARBA" id="ARBA00022729"/>
    </source>
</evidence>
<dbReference type="EMBL" id="JAWDJX010000035">
    <property type="protein sequence ID" value="KAK3050060.1"/>
    <property type="molecule type" value="Genomic_DNA"/>
</dbReference>
<dbReference type="EC" id="3.4.14.10" evidence="4"/>
<evidence type="ECO:0000256" key="15">
    <source>
        <dbReference type="PROSITE-ProRule" id="PRU01032"/>
    </source>
</evidence>
<evidence type="ECO:0000256" key="5">
    <source>
        <dbReference type="ARBA" id="ARBA00022525"/>
    </source>
</evidence>
<dbReference type="GO" id="GO:0004252">
    <property type="term" value="F:serine-type endopeptidase activity"/>
    <property type="evidence" value="ECO:0007669"/>
    <property type="project" value="UniProtKB-UniRule"/>
</dbReference>
<feature type="domain" description="Peptidase S53" evidence="18">
    <location>
        <begin position="822"/>
        <end position="1240"/>
    </location>
</feature>
<feature type="region of interest" description="Disordered" evidence="17">
    <location>
        <begin position="527"/>
        <end position="585"/>
    </location>
</feature>
<comment type="subcellular location">
    <subcellularLocation>
        <location evidence="3">Secreted</location>
        <location evidence="3">Extracellular space</location>
    </subcellularLocation>
</comment>
<dbReference type="CDD" id="cd04056">
    <property type="entry name" value="Peptidases_S53"/>
    <property type="match status" value="1"/>
</dbReference>
<feature type="active site" description="Charge relay system" evidence="15">
    <location>
        <position position="1158"/>
    </location>
</feature>
<keyword evidence="7 15" id="KW-0479">Metal-binding</keyword>
<feature type="binding site" evidence="15">
    <location>
        <position position="1218"/>
    </location>
    <ligand>
        <name>Ca(2+)</name>
        <dbReference type="ChEBI" id="CHEBI:29108"/>
    </ligand>
</feature>
<organism evidence="19 20">
    <name type="scientific">Extremus antarcticus</name>
    <dbReference type="NCBI Taxonomy" id="702011"/>
    <lineage>
        <taxon>Eukaryota</taxon>
        <taxon>Fungi</taxon>
        <taxon>Dikarya</taxon>
        <taxon>Ascomycota</taxon>
        <taxon>Pezizomycotina</taxon>
        <taxon>Dothideomycetes</taxon>
        <taxon>Dothideomycetidae</taxon>
        <taxon>Mycosphaerellales</taxon>
        <taxon>Extremaceae</taxon>
        <taxon>Extremus</taxon>
    </lineage>
</organism>
<evidence type="ECO:0000256" key="6">
    <source>
        <dbReference type="ARBA" id="ARBA00022670"/>
    </source>
</evidence>
<keyword evidence="10 15" id="KW-0720">Serine protease</keyword>
<dbReference type="InterPro" id="IPR030400">
    <property type="entry name" value="Sedolisin_dom"/>
</dbReference>
<protein>
    <recommendedName>
        <fullName evidence="4">tripeptidyl-peptidase II</fullName>
        <ecNumber evidence="4">3.4.14.10</ecNumber>
    </recommendedName>
</protein>
<evidence type="ECO:0000256" key="1">
    <source>
        <dbReference type="ARBA" id="ARBA00001910"/>
    </source>
</evidence>
<evidence type="ECO:0000259" key="18">
    <source>
        <dbReference type="PROSITE" id="PS51695"/>
    </source>
</evidence>
<keyword evidence="14" id="KW-0325">Glycoprotein</keyword>
<keyword evidence="6 15" id="KW-0645">Protease</keyword>
<keyword evidence="12" id="KW-0843">Virulence</keyword>
<feature type="binding site" evidence="15">
    <location>
        <position position="1200"/>
    </location>
    <ligand>
        <name>Ca(2+)</name>
        <dbReference type="ChEBI" id="CHEBI:29108"/>
    </ligand>
</feature>
<evidence type="ECO:0000256" key="12">
    <source>
        <dbReference type="ARBA" id="ARBA00023026"/>
    </source>
</evidence>
<name>A0AAJ0GA57_9PEZI</name>
<keyword evidence="5" id="KW-0964">Secreted</keyword>
<keyword evidence="9 15" id="KW-0378">Hydrolase</keyword>
<feature type="active site" description="Charge relay system" evidence="15">
    <location>
        <position position="899"/>
    </location>
</feature>
<keyword evidence="11 15" id="KW-0106">Calcium</keyword>
<keyword evidence="20" id="KW-1185">Reference proteome</keyword>
<dbReference type="InterPro" id="IPR015366">
    <property type="entry name" value="S53_propep"/>
</dbReference>
<accession>A0AAJ0GA57</accession>
<dbReference type="FunFam" id="3.40.50.200:FF:000015">
    <property type="entry name" value="Tripeptidyl peptidase A"/>
    <property type="match status" value="1"/>
</dbReference>
<proteinExistence type="predicted"/>
<feature type="active site" description="Charge relay system" evidence="15">
    <location>
        <position position="903"/>
    </location>
</feature>
<keyword evidence="8" id="KW-0732">Signal</keyword>
<evidence type="ECO:0000256" key="17">
    <source>
        <dbReference type="SAM" id="MobiDB-lite"/>
    </source>
</evidence>
<dbReference type="PROSITE" id="PS51695">
    <property type="entry name" value="SEDOLISIN"/>
    <property type="match status" value="1"/>
</dbReference>
<dbReference type="SUPFAM" id="SSF54897">
    <property type="entry name" value="Protease propeptides/inhibitors"/>
    <property type="match status" value="1"/>
</dbReference>
<evidence type="ECO:0000313" key="20">
    <source>
        <dbReference type="Proteomes" id="UP001271007"/>
    </source>
</evidence>
<dbReference type="GO" id="GO:0006508">
    <property type="term" value="P:proteolysis"/>
    <property type="evidence" value="ECO:0007669"/>
    <property type="project" value="UniProtKB-KW"/>
</dbReference>
<dbReference type="GO" id="GO:0005576">
    <property type="term" value="C:extracellular region"/>
    <property type="evidence" value="ECO:0007669"/>
    <property type="project" value="UniProtKB-SubCell"/>
</dbReference>
<dbReference type="GO" id="GO:0008240">
    <property type="term" value="F:tripeptidyl-peptidase activity"/>
    <property type="evidence" value="ECO:0007669"/>
    <property type="project" value="UniProtKB-EC"/>
</dbReference>
<feature type="binding site" evidence="15">
    <location>
        <position position="1199"/>
    </location>
    <ligand>
        <name>Ca(2+)</name>
        <dbReference type="ChEBI" id="CHEBI:29108"/>
    </ligand>
</feature>
<feature type="binding site" evidence="15">
    <location>
        <position position="1220"/>
    </location>
    <ligand>
        <name>Ca(2+)</name>
        <dbReference type="ChEBI" id="CHEBI:29108"/>
    </ligand>
</feature>
<evidence type="ECO:0000256" key="7">
    <source>
        <dbReference type="ARBA" id="ARBA00022723"/>
    </source>
</evidence>
<dbReference type="PANTHER" id="PTHR14218:SF19">
    <property type="entry name" value="SERINE PROTEASE AORO, PUTATIVE (AFU_ORTHOLOGUE AFUA_6G10250)-RELATED"/>
    <property type="match status" value="1"/>
</dbReference>
<comment type="function">
    <text evidence="2">Secreted tripeptidyl-peptidase which degrades proteins at acidic pHs and is involved in virulence.</text>
</comment>
<dbReference type="InterPro" id="IPR050819">
    <property type="entry name" value="Tripeptidyl-peptidase_I"/>
</dbReference>
<feature type="region of interest" description="Disordered" evidence="17">
    <location>
        <begin position="464"/>
        <end position="487"/>
    </location>
</feature>
<gene>
    <name evidence="19" type="ORF">LTR09_008715</name>
</gene>
<evidence type="ECO:0000256" key="14">
    <source>
        <dbReference type="ARBA" id="ARBA00023180"/>
    </source>
</evidence>
<dbReference type="AlphaFoldDB" id="A0AAJ0GA57"/>
<feature type="coiled-coil region" evidence="16">
    <location>
        <begin position="378"/>
        <end position="412"/>
    </location>
</feature>
<dbReference type="GO" id="GO:0046872">
    <property type="term" value="F:metal ion binding"/>
    <property type="evidence" value="ECO:0007669"/>
    <property type="project" value="UniProtKB-UniRule"/>
</dbReference>
<evidence type="ECO:0000256" key="13">
    <source>
        <dbReference type="ARBA" id="ARBA00023145"/>
    </source>
</evidence>
<reference evidence="19" key="1">
    <citation type="submission" date="2023-04" db="EMBL/GenBank/DDBJ databases">
        <title>Black Yeasts Isolated from many extreme environments.</title>
        <authorList>
            <person name="Coleine C."/>
            <person name="Stajich J.E."/>
            <person name="Selbmann L."/>
        </authorList>
    </citation>
    <scope>NUCLEOTIDE SEQUENCE</scope>
    <source>
        <strain evidence="19">CCFEE 5312</strain>
    </source>
</reference>
<evidence type="ECO:0000256" key="10">
    <source>
        <dbReference type="ARBA" id="ARBA00022825"/>
    </source>
</evidence>